<dbReference type="RefSeq" id="WP_337189411.1">
    <property type="nucleotide sequence ID" value="NZ_OBMQ01000004.1"/>
</dbReference>
<dbReference type="PANTHER" id="PTHR11606">
    <property type="entry name" value="GLUTAMATE DEHYDROGENASE"/>
    <property type="match status" value="1"/>
</dbReference>
<dbReference type="Pfam" id="PF00208">
    <property type="entry name" value="ELFV_dehydrog"/>
    <property type="match status" value="1"/>
</dbReference>
<dbReference type="SUPFAM" id="SSF53223">
    <property type="entry name" value="Aminoacid dehydrogenase-like, N-terminal domain"/>
    <property type="match status" value="1"/>
</dbReference>
<feature type="binding site" evidence="6">
    <location>
        <position position="364"/>
    </location>
    <ligand>
        <name>substrate</name>
    </ligand>
</feature>
<dbReference type="AlphaFoldDB" id="A0A285SDE7"/>
<organism evidence="10 11">
    <name type="scientific">Ureibacillus xyleni</name>
    <dbReference type="NCBI Taxonomy" id="614648"/>
    <lineage>
        <taxon>Bacteria</taxon>
        <taxon>Bacillati</taxon>
        <taxon>Bacillota</taxon>
        <taxon>Bacilli</taxon>
        <taxon>Bacillales</taxon>
        <taxon>Caryophanaceae</taxon>
        <taxon>Ureibacillus</taxon>
    </lineage>
</organism>
<feature type="domain" description="Glutamate/phenylalanine/leucine/valine/L-tryptophan dehydrogenase C-terminal" evidence="9">
    <location>
        <begin position="198"/>
        <end position="428"/>
    </location>
</feature>
<dbReference type="Pfam" id="PF02812">
    <property type="entry name" value="ELFV_dehydrog_N"/>
    <property type="match status" value="1"/>
</dbReference>
<evidence type="ECO:0000256" key="5">
    <source>
        <dbReference type="PIRSR" id="PIRSR000185-1"/>
    </source>
</evidence>
<dbReference type="InterPro" id="IPR006096">
    <property type="entry name" value="Glu/Leu/Phe/Val/Trp_DH_C"/>
</dbReference>
<dbReference type="InterPro" id="IPR006097">
    <property type="entry name" value="Glu/Leu/Phe/Val/Trp_DH_dimer"/>
</dbReference>
<protein>
    <recommendedName>
        <fullName evidence="2 4">Glutamate dehydrogenase</fullName>
    </recommendedName>
</protein>
<dbReference type="InterPro" id="IPR036291">
    <property type="entry name" value="NAD(P)-bd_dom_sf"/>
</dbReference>
<feature type="binding site" evidence="6">
    <location>
        <position position="109"/>
    </location>
    <ligand>
        <name>substrate</name>
    </ligand>
</feature>
<dbReference type="Gene3D" id="3.40.50.720">
    <property type="entry name" value="NAD(P)-binding Rossmann-like Domain"/>
    <property type="match status" value="1"/>
</dbReference>
<keyword evidence="3 4" id="KW-0560">Oxidoreductase</keyword>
<dbReference type="GO" id="GO:0006538">
    <property type="term" value="P:L-glutamate catabolic process"/>
    <property type="evidence" value="ECO:0007669"/>
    <property type="project" value="TreeGrafter"/>
</dbReference>
<dbReference type="InterPro" id="IPR033524">
    <property type="entry name" value="Glu/Leu/Phe/Val_DH_AS"/>
</dbReference>
<dbReference type="PROSITE" id="PS00074">
    <property type="entry name" value="GLFV_DEHYDROGENASE"/>
    <property type="match status" value="1"/>
</dbReference>
<evidence type="ECO:0000256" key="4">
    <source>
        <dbReference type="PIRNR" id="PIRNR000185"/>
    </source>
</evidence>
<sequence length="441" mass="48367">MMNDVPESKVESPITANTSENPYEIVKSLLKESVMALQLNEDVYRILEKPIRVLEVSIPVRMDDGSIKSFTGYRSQHSDILGPAKGGIRFHPNVNIDEVKALSMWMSLKSAILGLPFGGGKGGVIVDPRQLSECELENLSRGYIRAITPIIGPEKDIPAPDVNTNPQIMGWMLDEYDRLRGYNVPGFITGKPIIVGGSQGRVEATGRGVVISIAEAAKKLNIPLQGATAAIQGFGNVGSMTAKFLHQLGVKIVAITDIKGGIYNENGIDIPALQQFVSNTKSVVDFPGTNNLESEQLFSLPVDILIPAALENQITTETAPQIQAKILAEAANGPTTPDGDRILNEKGIFVIPDILCNSGGVTVSYFEWVQNNMGYYWKEEEVNAKLEEKMIHAFEDVHKMHQEKQVNMREAAYIVGVGRIAEAYKARGWIKDWSMPFKCKA</sequence>
<evidence type="ECO:0000313" key="10">
    <source>
        <dbReference type="EMBL" id="SOC05843.1"/>
    </source>
</evidence>
<evidence type="ECO:0000259" key="9">
    <source>
        <dbReference type="SMART" id="SM00839"/>
    </source>
</evidence>
<feature type="binding site" evidence="6">
    <location>
        <position position="236"/>
    </location>
    <ligand>
        <name>NAD(+)</name>
        <dbReference type="ChEBI" id="CHEBI:57540"/>
    </ligand>
</feature>
<feature type="site" description="Important for catalysis" evidence="7">
    <location>
        <position position="161"/>
    </location>
</feature>
<dbReference type="GO" id="GO:0000166">
    <property type="term" value="F:nucleotide binding"/>
    <property type="evidence" value="ECO:0007669"/>
    <property type="project" value="UniProtKB-KW"/>
</dbReference>
<dbReference type="EMBL" id="OBMQ01000004">
    <property type="protein sequence ID" value="SOC05843.1"/>
    <property type="molecule type" value="Genomic_DNA"/>
</dbReference>
<evidence type="ECO:0000256" key="8">
    <source>
        <dbReference type="RuleBase" id="RU004417"/>
    </source>
</evidence>
<feature type="active site" description="Proton donor" evidence="5">
    <location>
        <position position="121"/>
    </location>
</feature>
<comment type="similarity">
    <text evidence="1 4 8">Belongs to the Glu/Leu/Phe/Val dehydrogenases family.</text>
</comment>
<reference evidence="11" key="1">
    <citation type="submission" date="2017-08" db="EMBL/GenBank/DDBJ databases">
        <authorList>
            <person name="Varghese N."/>
            <person name="Submissions S."/>
        </authorList>
    </citation>
    <scope>NUCLEOTIDE SEQUENCE [LARGE SCALE GENOMIC DNA]</scope>
    <source>
        <strain evidence="11">JC22</strain>
    </source>
</reference>
<dbReference type="InterPro" id="IPR033922">
    <property type="entry name" value="NAD_bind_Glu_DH"/>
</dbReference>
<evidence type="ECO:0000256" key="1">
    <source>
        <dbReference type="ARBA" id="ARBA00006382"/>
    </source>
</evidence>
<gene>
    <name evidence="10" type="ORF">SAMN05880501_104124</name>
</gene>
<dbReference type="InterPro" id="IPR014362">
    <property type="entry name" value="Glu_DH"/>
</dbReference>
<dbReference type="SUPFAM" id="SSF51735">
    <property type="entry name" value="NAD(P)-binding Rossmann-fold domains"/>
    <property type="match status" value="1"/>
</dbReference>
<name>A0A285SDE7_9BACL</name>
<dbReference type="Proteomes" id="UP000219636">
    <property type="component" value="Unassembled WGS sequence"/>
</dbReference>
<keyword evidence="11" id="KW-1185">Reference proteome</keyword>
<proteinExistence type="inferred from homology"/>
<evidence type="ECO:0000313" key="11">
    <source>
        <dbReference type="Proteomes" id="UP000219636"/>
    </source>
</evidence>
<evidence type="ECO:0000256" key="7">
    <source>
        <dbReference type="PIRSR" id="PIRSR000185-3"/>
    </source>
</evidence>
<feature type="binding site" evidence="6">
    <location>
        <position position="205"/>
    </location>
    <ligand>
        <name>NAD(+)</name>
        <dbReference type="ChEBI" id="CHEBI:57540"/>
    </ligand>
</feature>
<evidence type="ECO:0000256" key="3">
    <source>
        <dbReference type="ARBA" id="ARBA00023002"/>
    </source>
</evidence>
<dbReference type="PRINTS" id="PR00082">
    <property type="entry name" value="GLFDHDRGNASE"/>
</dbReference>
<dbReference type="PANTHER" id="PTHR11606:SF13">
    <property type="entry name" value="GLUTAMATE DEHYDROGENASE 1, MITOCHONDRIAL"/>
    <property type="match status" value="1"/>
</dbReference>
<evidence type="ECO:0000256" key="2">
    <source>
        <dbReference type="ARBA" id="ARBA00012896"/>
    </source>
</evidence>
<dbReference type="GO" id="GO:0004352">
    <property type="term" value="F:glutamate dehydrogenase (NAD+) activity"/>
    <property type="evidence" value="ECO:0007669"/>
    <property type="project" value="TreeGrafter"/>
</dbReference>
<keyword evidence="6" id="KW-0520">NAD</keyword>
<dbReference type="FunFam" id="3.40.50.10860:FF:000003">
    <property type="entry name" value="Glutamate dehydrogenase"/>
    <property type="match status" value="1"/>
</dbReference>
<dbReference type="InterPro" id="IPR046346">
    <property type="entry name" value="Aminoacid_DH-like_N_sf"/>
</dbReference>
<dbReference type="SMART" id="SM00839">
    <property type="entry name" value="ELFV_dehydrog"/>
    <property type="match status" value="1"/>
</dbReference>
<feature type="binding site" evidence="6">
    <location>
        <position position="85"/>
    </location>
    <ligand>
        <name>substrate</name>
    </ligand>
</feature>
<dbReference type="PIRSF" id="PIRSF000185">
    <property type="entry name" value="Glu_DH"/>
    <property type="match status" value="1"/>
</dbReference>
<dbReference type="InterPro" id="IPR006095">
    <property type="entry name" value="Glu/Leu/Phe/Val/Trp_DH"/>
</dbReference>
<keyword evidence="6" id="KW-0547">Nucleotide-binding</keyword>
<dbReference type="Gene3D" id="3.40.50.10860">
    <property type="entry name" value="Leucine Dehydrogenase, chain A, domain 1"/>
    <property type="match status" value="1"/>
</dbReference>
<evidence type="ECO:0000256" key="6">
    <source>
        <dbReference type="PIRSR" id="PIRSR000185-2"/>
    </source>
</evidence>
<dbReference type="CDD" id="cd01076">
    <property type="entry name" value="NAD_bind_1_Glu_DH"/>
    <property type="match status" value="1"/>
</dbReference>
<accession>A0A285SDE7</accession>